<evidence type="ECO:0000313" key="3">
    <source>
        <dbReference type="Proteomes" id="UP000314987"/>
    </source>
</evidence>
<evidence type="ECO:0000313" key="2">
    <source>
        <dbReference type="Ensembl" id="ENSVURP00010025966.1"/>
    </source>
</evidence>
<feature type="region of interest" description="Disordered" evidence="1">
    <location>
        <begin position="1"/>
        <end position="79"/>
    </location>
</feature>
<keyword evidence="3" id="KW-1185">Reference proteome</keyword>
<feature type="compositionally biased region" description="Basic and acidic residues" evidence="1">
    <location>
        <begin position="214"/>
        <end position="232"/>
    </location>
</feature>
<accession>A0A4X2LWP4</accession>
<proteinExistence type="predicted"/>
<reference evidence="2" key="2">
    <citation type="submission" date="2025-08" db="UniProtKB">
        <authorList>
            <consortium name="Ensembl"/>
        </authorList>
    </citation>
    <scope>IDENTIFICATION</scope>
</reference>
<organism evidence="2 3">
    <name type="scientific">Vombatus ursinus</name>
    <name type="common">Common wombat</name>
    <dbReference type="NCBI Taxonomy" id="29139"/>
    <lineage>
        <taxon>Eukaryota</taxon>
        <taxon>Metazoa</taxon>
        <taxon>Chordata</taxon>
        <taxon>Craniata</taxon>
        <taxon>Vertebrata</taxon>
        <taxon>Euteleostomi</taxon>
        <taxon>Mammalia</taxon>
        <taxon>Metatheria</taxon>
        <taxon>Diprotodontia</taxon>
        <taxon>Vombatidae</taxon>
        <taxon>Vombatus</taxon>
    </lineage>
</organism>
<dbReference type="STRING" id="29139.ENSVURP00010025966"/>
<evidence type="ECO:0000256" key="1">
    <source>
        <dbReference type="SAM" id="MobiDB-lite"/>
    </source>
</evidence>
<dbReference type="OMA" id="TEFCAFT"/>
<protein>
    <submittedName>
        <fullName evidence="2">Uncharacterized protein</fullName>
    </submittedName>
</protein>
<name>A0A4X2LWP4_VOMUR</name>
<dbReference type="Proteomes" id="UP000314987">
    <property type="component" value="Unassembled WGS sequence"/>
</dbReference>
<sequence>MSSPDTVICRPGEGLLSPQSRKDYPSLPLPAQRSPTWPSSPDEDSSLLPFPLEEPSHRASASGELPSPTLSLEEGEEGEPQVLVSEEHPGQFFAEARRLRDLSLLLDEEVIVQGRRYAVHGVVLAVLTFAYEGVVGPAPLGDVVAVAEVLGAPRVAAAAVKRLEGDQNQGDKEQEAPDKAEELRENLSSIEQLYREGVGCDLELEAEGCHLKGKHLDRTEGGGGGRNEERPRQLPTEFCAFTISKRN</sequence>
<dbReference type="GeneTree" id="ENSGT00550000076481"/>
<reference evidence="3" key="1">
    <citation type="submission" date="2018-12" db="EMBL/GenBank/DDBJ databases">
        <authorList>
            <person name="Yazar S."/>
        </authorList>
    </citation>
    <scope>NUCLEOTIDE SEQUENCE [LARGE SCALE GENOMIC DNA]</scope>
</reference>
<reference evidence="2" key="3">
    <citation type="submission" date="2025-09" db="UniProtKB">
        <authorList>
            <consortium name="Ensembl"/>
        </authorList>
    </citation>
    <scope>IDENTIFICATION</scope>
</reference>
<dbReference type="Ensembl" id="ENSVURT00010029568.1">
    <property type="protein sequence ID" value="ENSVURP00010025966.1"/>
    <property type="gene ID" value="ENSVURG00010019896.1"/>
</dbReference>
<dbReference type="AlphaFoldDB" id="A0A4X2LWP4"/>
<feature type="region of interest" description="Disordered" evidence="1">
    <location>
        <begin position="214"/>
        <end position="235"/>
    </location>
</feature>